<sequence length="395" mass="41897">MSAPEVLTPRVRTTARRSLFWVGALLLILVVAAVAISRSGLQQEAVRLDPSSPAPEGARAVVEVLRDQGVDVELTRDLDGTLDRTTGATVLLHDRDGILDSERRERLADSAERLVLLEPGVDELEDVVPAVANAGSASTDRFDADCAVPAVGRAGEVAADGEAYRVIDDSAAATGCLAGDDDTFSLVTVEADGREVVVFGLGDALTNEVVGRAGNAALALNLLGTDERLVWYVPSTADLDTASLPTLGQLTPSWVTPTVALLFITALAGAVWRGRRFGPLVVENLPVAVRAGETMEGRARLYERNAARLRALDALRVGTVTRLANTLGLSRSASVEEVVIATAELLARPHPDIRALLLESEPVTDGELVALSDRLLVLEREVAERLDPRSTTQGE</sequence>
<evidence type="ECO:0000313" key="4">
    <source>
        <dbReference type="Proteomes" id="UP000228758"/>
    </source>
</evidence>
<keyword evidence="1" id="KW-0812">Transmembrane</keyword>
<feature type="domain" description="DUF4350" evidence="2">
    <location>
        <begin position="50"/>
        <end position="223"/>
    </location>
</feature>
<keyword evidence="1" id="KW-0472">Membrane</keyword>
<comment type="caution">
    <text evidence="3">The sequence shown here is derived from an EMBL/GenBank/DDBJ whole genome shotgun (WGS) entry which is preliminary data.</text>
</comment>
<keyword evidence="1" id="KW-1133">Transmembrane helix</keyword>
<organism evidence="3 4">
    <name type="scientific">Diaminobutyricimonas aerilata</name>
    <dbReference type="NCBI Taxonomy" id="1162967"/>
    <lineage>
        <taxon>Bacteria</taxon>
        <taxon>Bacillati</taxon>
        <taxon>Actinomycetota</taxon>
        <taxon>Actinomycetes</taxon>
        <taxon>Micrococcales</taxon>
        <taxon>Microbacteriaceae</taxon>
        <taxon>Diaminobutyricimonas</taxon>
    </lineage>
</organism>
<dbReference type="EMBL" id="PGFF01000001">
    <property type="protein sequence ID" value="PJJ71256.1"/>
    <property type="molecule type" value="Genomic_DNA"/>
</dbReference>
<evidence type="ECO:0000256" key="1">
    <source>
        <dbReference type="SAM" id="Phobius"/>
    </source>
</evidence>
<dbReference type="Proteomes" id="UP000228758">
    <property type="component" value="Unassembled WGS sequence"/>
</dbReference>
<feature type="transmembrane region" description="Helical" evidence="1">
    <location>
        <begin position="19"/>
        <end position="37"/>
    </location>
</feature>
<keyword evidence="4" id="KW-1185">Reference proteome</keyword>
<dbReference type="OrthoDB" id="5241668at2"/>
<protein>
    <submittedName>
        <fullName evidence="3">Uncharacterized protein DUF4350</fullName>
    </submittedName>
</protein>
<reference evidence="3 4" key="1">
    <citation type="submission" date="2017-11" db="EMBL/GenBank/DDBJ databases">
        <title>Genomic Encyclopedia of Archaeal and Bacterial Type Strains, Phase II (KMG-II): From Individual Species to Whole Genera.</title>
        <authorList>
            <person name="Goeker M."/>
        </authorList>
    </citation>
    <scope>NUCLEOTIDE SEQUENCE [LARGE SCALE GENOMIC DNA]</scope>
    <source>
        <strain evidence="3 4">DSM 27393</strain>
    </source>
</reference>
<evidence type="ECO:0000313" key="3">
    <source>
        <dbReference type="EMBL" id="PJJ71256.1"/>
    </source>
</evidence>
<evidence type="ECO:0000259" key="2">
    <source>
        <dbReference type="Pfam" id="PF14258"/>
    </source>
</evidence>
<gene>
    <name evidence="3" type="ORF">CLV46_0798</name>
</gene>
<dbReference type="Pfam" id="PF14258">
    <property type="entry name" value="DUF4350"/>
    <property type="match status" value="1"/>
</dbReference>
<dbReference type="InterPro" id="IPR025646">
    <property type="entry name" value="DUF4350"/>
</dbReference>
<dbReference type="RefSeq" id="WP_157802213.1">
    <property type="nucleotide sequence ID" value="NZ_PGFF01000001.1"/>
</dbReference>
<accession>A0A2M9CH59</accession>
<name>A0A2M9CH59_9MICO</name>
<proteinExistence type="predicted"/>
<dbReference type="AlphaFoldDB" id="A0A2M9CH59"/>